<keyword evidence="6 14" id="KW-0732">Signal</keyword>
<dbReference type="PROSITE" id="PS00018">
    <property type="entry name" value="EF_HAND_1"/>
    <property type="match status" value="1"/>
</dbReference>
<keyword evidence="3 12" id="KW-1134">Transmembrane beta strand</keyword>
<evidence type="ECO:0000256" key="14">
    <source>
        <dbReference type="SAM" id="SignalP"/>
    </source>
</evidence>
<dbReference type="Gene3D" id="2.170.130.10">
    <property type="entry name" value="TonB-dependent receptor, plug domain"/>
    <property type="match status" value="1"/>
</dbReference>
<keyword evidence="17" id="KW-0675">Receptor</keyword>
<dbReference type="PANTHER" id="PTHR32552:SF68">
    <property type="entry name" value="FERRICHROME OUTER MEMBRANE TRANSPORTER_PHAGE RECEPTOR"/>
    <property type="match status" value="1"/>
</dbReference>
<organism evidence="17 18">
    <name type="scientific">Caulobacter hibisci</name>
    <dbReference type="NCBI Taxonomy" id="2035993"/>
    <lineage>
        <taxon>Bacteria</taxon>
        <taxon>Pseudomonadati</taxon>
        <taxon>Pseudomonadota</taxon>
        <taxon>Alphaproteobacteria</taxon>
        <taxon>Caulobacterales</taxon>
        <taxon>Caulobacteraceae</taxon>
        <taxon>Caulobacter</taxon>
    </lineage>
</organism>
<evidence type="ECO:0000259" key="15">
    <source>
        <dbReference type="Pfam" id="PF00593"/>
    </source>
</evidence>
<evidence type="ECO:0000256" key="3">
    <source>
        <dbReference type="ARBA" id="ARBA00022452"/>
    </source>
</evidence>
<keyword evidence="4" id="KW-0410">Iron transport</keyword>
<evidence type="ECO:0000256" key="4">
    <source>
        <dbReference type="ARBA" id="ARBA00022496"/>
    </source>
</evidence>
<keyword evidence="7" id="KW-0408">Iron</keyword>
<feature type="domain" description="TonB-dependent receptor-like beta-barrel" evidence="15">
    <location>
        <begin position="319"/>
        <end position="766"/>
    </location>
</feature>
<name>A0ABS0SYI9_9CAUL</name>
<accession>A0ABS0SYI9</accession>
<dbReference type="SUPFAM" id="SSF56935">
    <property type="entry name" value="Porins"/>
    <property type="match status" value="1"/>
</dbReference>
<feature type="domain" description="TonB-dependent receptor plug" evidence="16">
    <location>
        <begin position="66"/>
        <end position="162"/>
    </location>
</feature>
<dbReference type="PANTHER" id="PTHR32552">
    <property type="entry name" value="FERRICHROME IRON RECEPTOR-RELATED"/>
    <property type="match status" value="1"/>
</dbReference>
<keyword evidence="11 12" id="KW-0998">Cell outer membrane</keyword>
<keyword evidence="9 13" id="KW-0798">TonB box</keyword>
<evidence type="ECO:0000256" key="12">
    <source>
        <dbReference type="PROSITE-ProRule" id="PRU01360"/>
    </source>
</evidence>
<evidence type="ECO:0000256" key="9">
    <source>
        <dbReference type="ARBA" id="ARBA00023077"/>
    </source>
</evidence>
<sequence length="800" mass="86343">MSNQRMLLAGCSAAVLLALAGAAHAAEPDPVAAPDAVDEIVVKARDKAGLIEKQPNDTVFGLDKPLIETPRSASFVSDLTLQRYGIETIDGLTAVSPGTYTASFYGVPGSLNIRGTLAENYFRGFKRVENRGTYSTPIGAAEQIQIVRGPPTPIYGPGKVGGLLNFIPKSGKNEGGYLSEPTGEVTATYGSYNKKNATAQVGLPVAFGDVVGGVYLYGEAEDSHSYYHGIYPKRQTGEISADFDLGNGWSTAMGAMLYHSNGDVQTAGWNRLTQDLIDNGTYITGRDTSLVDSDGNGRLTPSEIGYYPYAAAMYLAYYGFPSTDAKHTLDTGVGTTKLSPRTVYVSKADFSKTNTNTFYWDLAKDLSADSSIKLQLFYDDLENKRFSSYGYPAWFDSQVWEARLTYNIAHDFLDGAVTTKSFVGASYRDFDGRRRESYNSGLIALDRRDLSAGASATDLIGSPFNAGDGVEWENDNRSKWSDLGVFFTSDITIGEKLNLMVGGRYDDYDVTSNDTGYLSYTVAGQQKASKGKWTYTASATYKLPLGLMPYITYAETSSLEMSQAGDIAPGLVNNGTWLSDGDLAETGVKFQWLNGTLVGSLAGYRQNRTQLTGIAGTVTGTRAKGVELEVRYLASEHFSFTFSGNSQHTSVKGPDTSFQYIPAWAAGVSGANGFGGSYVVWSYSSVVGTGDYDYTLIPKSVVSLYGAYTSDDYDWGKVGATLGVTHVTKTSGTIPGAVVYPAYAVANASAYYERGPYTATVNIDNLFDKLYFTPDADTYANLGALPSKGREWRVTLSRKF</sequence>
<evidence type="ECO:0000256" key="8">
    <source>
        <dbReference type="ARBA" id="ARBA00023065"/>
    </source>
</evidence>
<protein>
    <submittedName>
        <fullName evidence="17">TonB-dependent receptor</fullName>
    </submittedName>
</protein>
<evidence type="ECO:0000256" key="11">
    <source>
        <dbReference type="ARBA" id="ARBA00023237"/>
    </source>
</evidence>
<dbReference type="Gene3D" id="2.40.170.20">
    <property type="entry name" value="TonB-dependent receptor, beta-barrel domain"/>
    <property type="match status" value="1"/>
</dbReference>
<dbReference type="Proteomes" id="UP000639859">
    <property type="component" value="Unassembled WGS sequence"/>
</dbReference>
<proteinExistence type="inferred from homology"/>
<feature type="chain" id="PRO_5046816868" evidence="14">
    <location>
        <begin position="26"/>
        <end position="800"/>
    </location>
</feature>
<dbReference type="InterPro" id="IPR036942">
    <property type="entry name" value="Beta-barrel_TonB_sf"/>
</dbReference>
<keyword evidence="18" id="KW-1185">Reference proteome</keyword>
<dbReference type="Pfam" id="PF07715">
    <property type="entry name" value="Plug"/>
    <property type="match status" value="1"/>
</dbReference>
<evidence type="ECO:0000256" key="5">
    <source>
        <dbReference type="ARBA" id="ARBA00022692"/>
    </source>
</evidence>
<evidence type="ECO:0000256" key="13">
    <source>
        <dbReference type="RuleBase" id="RU003357"/>
    </source>
</evidence>
<dbReference type="PROSITE" id="PS52016">
    <property type="entry name" value="TONB_DEPENDENT_REC_3"/>
    <property type="match status" value="1"/>
</dbReference>
<dbReference type="InterPro" id="IPR039426">
    <property type="entry name" value="TonB-dep_rcpt-like"/>
</dbReference>
<evidence type="ECO:0000256" key="6">
    <source>
        <dbReference type="ARBA" id="ARBA00022729"/>
    </source>
</evidence>
<comment type="similarity">
    <text evidence="12 13">Belongs to the TonB-dependent receptor family.</text>
</comment>
<evidence type="ECO:0000256" key="1">
    <source>
        <dbReference type="ARBA" id="ARBA00004571"/>
    </source>
</evidence>
<evidence type="ECO:0000256" key="2">
    <source>
        <dbReference type="ARBA" id="ARBA00022448"/>
    </source>
</evidence>
<evidence type="ECO:0000256" key="7">
    <source>
        <dbReference type="ARBA" id="ARBA00023004"/>
    </source>
</evidence>
<evidence type="ECO:0000259" key="16">
    <source>
        <dbReference type="Pfam" id="PF07715"/>
    </source>
</evidence>
<gene>
    <name evidence="17" type="ORF">I4Q42_13555</name>
</gene>
<keyword evidence="2 12" id="KW-0813">Transport</keyword>
<feature type="signal peptide" evidence="14">
    <location>
        <begin position="1"/>
        <end position="25"/>
    </location>
</feature>
<evidence type="ECO:0000313" key="17">
    <source>
        <dbReference type="EMBL" id="MBI1684693.1"/>
    </source>
</evidence>
<evidence type="ECO:0000313" key="18">
    <source>
        <dbReference type="Proteomes" id="UP000639859"/>
    </source>
</evidence>
<comment type="subcellular location">
    <subcellularLocation>
        <location evidence="1 12">Cell outer membrane</location>
        <topology evidence="1 12">Multi-pass membrane protein</topology>
    </subcellularLocation>
</comment>
<evidence type="ECO:0000256" key="10">
    <source>
        <dbReference type="ARBA" id="ARBA00023136"/>
    </source>
</evidence>
<dbReference type="RefSeq" id="WP_198576600.1">
    <property type="nucleotide sequence ID" value="NZ_JADWOX010000008.1"/>
</dbReference>
<keyword evidence="8" id="KW-0406">Ion transport</keyword>
<dbReference type="InterPro" id="IPR018247">
    <property type="entry name" value="EF_Hand_1_Ca_BS"/>
</dbReference>
<dbReference type="InterPro" id="IPR037066">
    <property type="entry name" value="Plug_dom_sf"/>
</dbReference>
<keyword evidence="10 12" id="KW-0472">Membrane</keyword>
<keyword evidence="5 12" id="KW-0812">Transmembrane</keyword>
<dbReference type="Pfam" id="PF00593">
    <property type="entry name" value="TonB_dep_Rec_b-barrel"/>
    <property type="match status" value="1"/>
</dbReference>
<dbReference type="InterPro" id="IPR012910">
    <property type="entry name" value="Plug_dom"/>
</dbReference>
<dbReference type="EMBL" id="JADWOX010000008">
    <property type="protein sequence ID" value="MBI1684693.1"/>
    <property type="molecule type" value="Genomic_DNA"/>
</dbReference>
<comment type="caution">
    <text evidence="17">The sequence shown here is derived from an EMBL/GenBank/DDBJ whole genome shotgun (WGS) entry which is preliminary data.</text>
</comment>
<reference evidence="17 18" key="1">
    <citation type="submission" date="2020-11" db="EMBL/GenBank/DDBJ databases">
        <title>genome sequence of strain KACC 18849.</title>
        <authorList>
            <person name="Gao J."/>
            <person name="Zhang X."/>
        </authorList>
    </citation>
    <scope>NUCLEOTIDE SEQUENCE [LARGE SCALE GENOMIC DNA]</scope>
    <source>
        <strain evidence="17 18">KACC 18849</strain>
    </source>
</reference>
<dbReference type="InterPro" id="IPR000531">
    <property type="entry name" value="Beta-barrel_TonB"/>
</dbReference>